<reference evidence="1" key="1">
    <citation type="journal article" date="2022" name="bioRxiv">
        <title>Sequencing and chromosome-scale assembly of the giantPleurodeles waltlgenome.</title>
        <authorList>
            <person name="Brown T."/>
            <person name="Elewa A."/>
            <person name="Iarovenko S."/>
            <person name="Subramanian E."/>
            <person name="Araus A.J."/>
            <person name="Petzold A."/>
            <person name="Susuki M."/>
            <person name="Suzuki K.-i.T."/>
            <person name="Hayashi T."/>
            <person name="Toyoda A."/>
            <person name="Oliveira C."/>
            <person name="Osipova E."/>
            <person name="Leigh N.D."/>
            <person name="Simon A."/>
            <person name="Yun M.H."/>
        </authorList>
    </citation>
    <scope>NUCLEOTIDE SEQUENCE</scope>
    <source>
        <strain evidence="1">20211129_DDA</strain>
        <tissue evidence="1">Liver</tissue>
    </source>
</reference>
<proteinExistence type="predicted"/>
<dbReference type="EMBL" id="JANPWB010000005">
    <property type="protein sequence ID" value="KAJ1190238.1"/>
    <property type="molecule type" value="Genomic_DNA"/>
</dbReference>
<organism evidence="1 2">
    <name type="scientific">Pleurodeles waltl</name>
    <name type="common">Iberian ribbed newt</name>
    <dbReference type="NCBI Taxonomy" id="8319"/>
    <lineage>
        <taxon>Eukaryota</taxon>
        <taxon>Metazoa</taxon>
        <taxon>Chordata</taxon>
        <taxon>Craniata</taxon>
        <taxon>Vertebrata</taxon>
        <taxon>Euteleostomi</taxon>
        <taxon>Amphibia</taxon>
        <taxon>Batrachia</taxon>
        <taxon>Caudata</taxon>
        <taxon>Salamandroidea</taxon>
        <taxon>Salamandridae</taxon>
        <taxon>Pleurodelinae</taxon>
        <taxon>Pleurodeles</taxon>
    </lineage>
</organism>
<accession>A0AAV7UR48</accession>
<gene>
    <name evidence="1" type="ORF">NDU88_006976</name>
</gene>
<keyword evidence="2" id="KW-1185">Reference proteome</keyword>
<dbReference type="Proteomes" id="UP001066276">
    <property type="component" value="Chromosome 3_1"/>
</dbReference>
<name>A0AAV7UR48_PLEWA</name>
<comment type="caution">
    <text evidence="1">The sequence shown here is derived from an EMBL/GenBank/DDBJ whole genome shotgun (WGS) entry which is preliminary data.</text>
</comment>
<dbReference type="AlphaFoldDB" id="A0AAV7UR48"/>
<protein>
    <submittedName>
        <fullName evidence="1">Uncharacterized protein</fullName>
    </submittedName>
</protein>
<evidence type="ECO:0000313" key="2">
    <source>
        <dbReference type="Proteomes" id="UP001066276"/>
    </source>
</evidence>
<sequence length="115" mass="12987">MCSTCLREKNVVEDLLSRVSWPLKDVEKECEELCVMNIINDTLDVTDEEWETAQSGDKTFTELPASLFIVFTAVNCAACCLAKTVILPGCLKGKDVLWVRPFCLRHCTFVDEYGM</sequence>
<evidence type="ECO:0000313" key="1">
    <source>
        <dbReference type="EMBL" id="KAJ1190238.1"/>
    </source>
</evidence>